<evidence type="ECO:0000256" key="3">
    <source>
        <dbReference type="ARBA" id="ARBA00022475"/>
    </source>
</evidence>
<proteinExistence type="inferred from homology"/>
<comment type="subcellular location">
    <subcellularLocation>
        <location evidence="1">Cell membrane</location>
        <topology evidence="1">Multi-pass membrane protein</topology>
    </subcellularLocation>
</comment>
<feature type="transmembrane region" description="Helical" evidence="7">
    <location>
        <begin position="292"/>
        <end position="313"/>
    </location>
</feature>
<evidence type="ECO:0000313" key="10">
    <source>
        <dbReference type="Proteomes" id="UP000315724"/>
    </source>
</evidence>
<organism evidence="9 10">
    <name type="scientific">Thalassoglobus polymorphus</name>
    <dbReference type="NCBI Taxonomy" id="2527994"/>
    <lineage>
        <taxon>Bacteria</taxon>
        <taxon>Pseudomonadati</taxon>
        <taxon>Planctomycetota</taxon>
        <taxon>Planctomycetia</taxon>
        <taxon>Planctomycetales</taxon>
        <taxon>Planctomycetaceae</taxon>
        <taxon>Thalassoglobus</taxon>
    </lineage>
</organism>
<dbReference type="AlphaFoldDB" id="A0A517QN59"/>
<dbReference type="PANTHER" id="PTHR33406:SF6">
    <property type="entry name" value="MEMBRANE PROTEIN YDGH-RELATED"/>
    <property type="match status" value="1"/>
</dbReference>
<feature type="transmembrane region" description="Helical" evidence="7">
    <location>
        <begin position="443"/>
        <end position="460"/>
    </location>
</feature>
<keyword evidence="4 7" id="KW-0812">Transmembrane</keyword>
<reference evidence="9 10" key="1">
    <citation type="submission" date="2019-02" db="EMBL/GenBank/DDBJ databases">
        <title>Deep-cultivation of Planctomycetes and their phenomic and genomic characterization uncovers novel biology.</title>
        <authorList>
            <person name="Wiegand S."/>
            <person name="Jogler M."/>
            <person name="Boedeker C."/>
            <person name="Pinto D."/>
            <person name="Vollmers J."/>
            <person name="Rivas-Marin E."/>
            <person name="Kohn T."/>
            <person name="Peeters S.H."/>
            <person name="Heuer A."/>
            <person name="Rast P."/>
            <person name="Oberbeckmann S."/>
            <person name="Bunk B."/>
            <person name="Jeske O."/>
            <person name="Meyerdierks A."/>
            <person name="Storesund J.E."/>
            <person name="Kallscheuer N."/>
            <person name="Luecker S."/>
            <person name="Lage O.M."/>
            <person name="Pohl T."/>
            <person name="Merkel B.J."/>
            <person name="Hornburger P."/>
            <person name="Mueller R.-W."/>
            <person name="Bruemmer F."/>
            <person name="Labrenz M."/>
            <person name="Spormann A.M."/>
            <person name="Op den Camp H."/>
            <person name="Overmann J."/>
            <person name="Amann R."/>
            <person name="Jetten M.S.M."/>
            <person name="Mascher T."/>
            <person name="Medema M.H."/>
            <person name="Devos D.P."/>
            <person name="Kaster A.-K."/>
            <person name="Ovreas L."/>
            <person name="Rohde M."/>
            <person name="Galperin M.Y."/>
            <person name="Jogler C."/>
        </authorList>
    </citation>
    <scope>NUCLEOTIDE SEQUENCE [LARGE SCALE GENOMIC DNA]</scope>
    <source>
        <strain evidence="9 10">Mal48</strain>
    </source>
</reference>
<feature type="transmembrane region" description="Helical" evidence="7">
    <location>
        <begin position="12"/>
        <end position="31"/>
    </location>
</feature>
<protein>
    <submittedName>
        <fullName evidence="9">Membrane protein YdgH</fullName>
    </submittedName>
</protein>
<dbReference type="Pfam" id="PF03176">
    <property type="entry name" value="MMPL"/>
    <property type="match status" value="2"/>
</dbReference>
<evidence type="ECO:0000256" key="1">
    <source>
        <dbReference type="ARBA" id="ARBA00004651"/>
    </source>
</evidence>
<evidence type="ECO:0000256" key="2">
    <source>
        <dbReference type="ARBA" id="ARBA00010157"/>
    </source>
</evidence>
<evidence type="ECO:0000256" key="6">
    <source>
        <dbReference type="ARBA" id="ARBA00023136"/>
    </source>
</evidence>
<evidence type="ECO:0000313" key="9">
    <source>
        <dbReference type="EMBL" id="QDT33078.1"/>
    </source>
</evidence>
<feature type="transmembrane region" description="Helical" evidence="7">
    <location>
        <begin position="724"/>
        <end position="744"/>
    </location>
</feature>
<evidence type="ECO:0000259" key="8">
    <source>
        <dbReference type="PROSITE" id="PS50156"/>
    </source>
</evidence>
<feature type="transmembrane region" description="Helical" evidence="7">
    <location>
        <begin position="334"/>
        <end position="357"/>
    </location>
</feature>
<feature type="transmembrane region" description="Helical" evidence="7">
    <location>
        <begin position="770"/>
        <end position="792"/>
    </location>
</feature>
<dbReference type="Gene3D" id="1.20.1640.10">
    <property type="entry name" value="Multidrug efflux transporter AcrB transmembrane domain"/>
    <property type="match status" value="2"/>
</dbReference>
<feature type="transmembrane region" description="Helical" evidence="7">
    <location>
        <begin position="363"/>
        <end position="389"/>
    </location>
</feature>
<dbReference type="GO" id="GO:0005886">
    <property type="term" value="C:plasma membrane"/>
    <property type="evidence" value="ECO:0007669"/>
    <property type="project" value="UniProtKB-SubCell"/>
</dbReference>
<dbReference type="InterPro" id="IPR000731">
    <property type="entry name" value="SSD"/>
</dbReference>
<feature type="transmembrane region" description="Helical" evidence="7">
    <location>
        <begin position="688"/>
        <end position="712"/>
    </location>
</feature>
<dbReference type="InterPro" id="IPR050545">
    <property type="entry name" value="Mycobact_MmpL"/>
</dbReference>
<dbReference type="EMBL" id="CP036267">
    <property type="protein sequence ID" value="QDT33078.1"/>
    <property type="molecule type" value="Genomic_DNA"/>
</dbReference>
<dbReference type="PANTHER" id="PTHR33406">
    <property type="entry name" value="MEMBRANE PROTEIN MJ1562-RELATED"/>
    <property type="match status" value="1"/>
</dbReference>
<dbReference type="RefSeq" id="WP_145198830.1">
    <property type="nucleotide sequence ID" value="NZ_CP036267.1"/>
</dbReference>
<name>A0A517QN59_9PLAN</name>
<dbReference type="InterPro" id="IPR004869">
    <property type="entry name" value="MMPL_dom"/>
</dbReference>
<sequence length="860" mass="95893">MYRRIGEYVSYAPIFTIGAWLIVAFSAILTAPATLDVWQDGEFAFLPESSPSRRAQRLFRDAFPPTDGTRFDSNTNVGTSVQRDPLGSNIVVVLFRENRPEGLSNADRYFLSERLVPRLESIRESTPFSDAVDSAQTNTKIPEPERVVRKITTPNDNRIGFFLKSLDNRAELVVLELKTEFLDRQNGLVVDRVEKLLTSSELMRSKPVGLAIAVSGSATVGRDLLRAERESAERTKMATRFLIVVLLLLLYRAPLLAMVPIITVGLAVEFSMALLTHLADLGWIGLFNGLEVYVTVVVYGAGVDYCLFLIARYKEELIEGQSYPDAIVRSIRKIGAALATSAGTSIIGIGMMTFAEFGKFRQAGIAIAIGLLVAVCFAVTFAPALLLLLRHWAFWPDIRKERPQQEDVWLPSTNVWKKIREQRWLDEFWNFTAGFLRKFPGRIFLCTIFIMLPFAIYGFSKQGDLSYGLITDLPDDVTSVDGARAIQAHFPTGITGPVVVLVQFNLEELEKQFQGDNLSDVRTAERLSQQMTDHLNTAIGELDQANFHIADVRNQTDPLGKGFRAKEYLDSLSSSFSETNARRTFSHRTYTSIRGQHAGQVVRLDFVLSTDPFERISLQKLSEIEELVRASIPEPLRGSAEVLSLGPTSLIRDLKSSTDRDRMLIHLLVAISVYLMLVALLRQPAVCAYLIATVVFSYFVSLGVTFLFFSLQGSSDVTEIDWKVPIYLFTFLIAMGEDYNILLMSRVAEDQKRRAPVDGILSALTRTGSIISSCGLIMAGTFATMMFGSLLGMVQLGFALAFGILLDTFVIRPILVPAWLILVNRGQFGPFGKWLGACQVEESTNFNQQLEPPHEENDSL</sequence>
<keyword evidence="10" id="KW-1185">Reference proteome</keyword>
<feature type="domain" description="SSD" evidence="8">
    <location>
        <begin position="256"/>
        <end position="388"/>
    </location>
</feature>
<keyword evidence="3" id="KW-1003">Cell membrane</keyword>
<dbReference type="SUPFAM" id="SSF82866">
    <property type="entry name" value="Multidrug efflux transporter AcrB transmembrane domain"/>
    <property type="match status" value="2"/>
</dbReference>
<comment type="similarity">
    <text evidence="2">Belongs to the resistance-nodulation-cell division (RND) (TC 2.A.6) family. MmpL subfamily.</text>
</comment>
<feature type="transmembrane region" description="Helical" evidence="7">
    <location>
        <begin position="663"/>
        <end position="681"/>
    </location>
</feature>
<dbReference type="PROSITE" id="PS50156">
    <property type="entry name" value="SSD"/>
    <property type="match status" value="1"/>
</dbReference>
<evidence type="ECO:0000256" key="4">
    <source>
        <dbReference type="ARBA" id="ARBA00022692"/>
    </source>
</evidence>
<feature type="transmembrane region" description="Helical" evidence="7">
    <location>
        <begin position="241"/>
        <end position="272"/>
    </location>
</feature>
<keyword evidence="6 7" id="KW-0472">Membrane</keyword>
<dbReference type="Proteomes" id="UP000315724">
    <property type="component" value="Chromosome"/>
</dbReference>
<keyword evidence="5 7" id="KW-1133">Transmembrane helix</keyword>
<evidence type="ECO:0000256" key="7">
    <source>
        <dbReference type="SAM" id="Phobius"/>
    </source>
</evidence>
<feature type="transmembrane region" description="Helical" evidence="7">
    <location>
        <begin position="798"/>
        <end position="823"/>
    </location>
</feature>
<dbReference type="OrthoDB" id="9782006at2"/>
<dbReference type="KEGG" id="tpol:Mal48_23300"/>
<gene>
    <name evidence="9" type="primary">ydgH</name>
    <name evidence="9" type="ORF">Mal48_23300</name>
</gene>
<accession>A0A517QN59</accession>
<evidence type="ECO:0000256" key="5">
    <source>
        <dbReference type="ARBA" id="ARBA00022989"/>
    </source>
</evidence>